<accession>A0ABS7DYK4</accession>
<dbReference type="InterPro" id="IPR045247">
    <property type="entry name" value="Oye-like"/>
</dbReference>
<organism evidence="2 3">
    <name type="scientific">Shewanella nanhaiensis</name>
    <dbReference type="NCBI Taxonomy" id="2864872"/>
    <lineage>
        <taxon>Bacteria</taxon>
        <taxon>Pseudomonadati</taxon>
        <taxon>Pseudomonadota</taxon>
        <taxon>Gammaproteobacteria</taxon>
        <taxon>Alteromonadales</taxon>
        <taxon>Shewanellaceae</taxon>
        <taxon>Shewanella</taxon>
    </lineage>
</organism>
<dbReference type="SUPFAM" id="SSF51395">
    <property type="entry name" value="FMN-linked oxidoreductases"/>
    <property type="match status" value="1"/>
</dbReference>
<dbReference type="Gene3D" id="3.20.20.70">
    <property type="entry name" value="Aldolase class I"/>
    <property type="match status" value="1"/>
</dbReference>
<gene>
    <name evidence="2" type="ORF">K0625_02430</name>
</gene>
<evidence type="ECO:0000259" key="1">
    <source>
        <dbReference type="Pfam" id="PF00724"/>
    </source>
</evidence>
<dbReference type="Proteomes" id="UP001195963">
    <property type="component" value="Unassembled WGS sequence"/>
</dbReference>
<dbReference type="EMBL" id="JAHZST010000002">
    <property type="protein sequence ID" value="MBW8182512.1"/>
    <property type="molecule type" value="Genomic_DNA"/>
</dbReference>
<dbReference type="PANTHER" id="PTHR22893:SF55">
    <property type="entry name" value="OXIDOREDUCTASE-RELATED"/>
    <property type="match status" value="1"/>
</dbReference>
<dbReference type="RefSeq" id="WP_220108581.1">
    <property type="nucleotide sequence ID" value="NZ_JAHZST010000002.1"/>
</dbReference>
<evidence type="ECO:0000313" key="3">
    <source>
        <dbReference type="Proteomes" id="UP001195963"/>
    </source>
</evidence>
<keyword evidence="3" id="KW-1185">Reference proteome</keyword>
<proteinExistence type="predicted"/>
<dbReference type="PANTHER" id="PTHR22893">
    <property type="entry name" value="NADH OXIDOREDUCTASE-RELATED"/>
    <property type="match status" value="1"/>
</dbReference>
<reference evidence="2 3" key="1">
    <citation type="submission" date="2021-07" db="EMBL/GenBank/DDBJ databases">
        <title>Shewanella sp. nov, isolated from SCS.</title>
        <authorList>
            <person name="Cao W.R."/>
        </authorList>
    </citation>
    <scope>NUCLEOTIDE SEQUENCE [LARGE SCALE GENOMIC DNA]</scope>
    <source>
        <strain evidence="2 3">NR704-98</strain>
    </source>
</reference>
<comment type="caution">
    <text evidence="2">The sequence shown here is derived from an EMBL/GenBank/DDBJ whole genome shotgun (WGS) entry which is preliminary data.</text>
</comment>
<evidence type="ECO:0000313" key="2">
    <source>
        <dbReference type="EMBL" id="MBW8182512.1"/>
    </source>
</evidence>
<dbReference type="InterPro" id="IPR001155">
    <property type="entry name" value="OxRdtase_FMN_N"/>
</dbReference>
<sequence>MTDNLFQTFALNETITLQNRILMAPLTRCMADEELVPTQAMADYYARRAEAGLIISEAVIIRPDGQGYPNTPGLFSSAQIDGWRVVTDAVHQGGGKIFAQLWHTGRVAHPHFFKKTGSTDVLAPSAVGVEGSVPRMRELTYQVPKAVTHEDIAQLVADYSQAAANAIDAGFDGVEIHGANGYLLDQFLHHDSNHRQDEYGQTPENMARFALEVVDAVAQRIGNERTALRVSPGAYFNMASDERDRAVFDYLLPQLELRNLAFLHIGIFDDAMEFDYLGGSASAYVRSVYNKTLVGVGSYTAQSGSSAIAQDKFDLLAIGRPFIANPDYVSRVREGKELVEYSDEMLATLL</sequence>
<protein>
    <submittedName>
        <fullName evidence="2">Alkene reductase</fullName>
    </submittedName>
</protein>
<dbReference type="CDD" id="cd02933">
    <property type="entry name" value="OYE_like_FMN"/>
    <property type="match status" value="1"/>
</dbReference>
<dbReference type="InterPro" id="IPR013785">
    <property type="entry name" value="Aldolase_TIM"/>
</dbReference>
<dbReference type="Pfam" id="PF00724">
    <property type="entry name" value="Oxidored_FMN"/>
    <property type="match status" value="1"/>
</dbReference>
<name>A0ABS7DYK4_9GAMM</name>
<feature type="domain" description="NADH:flavin oxidoreductase/NADH oxidase N-terminal" evidence="1">
    <location>
        <begin position="5"/>
        <end position="337"/>
    </location>
</feature>